<dbReference type="GO" id="GO:0000930">
    <property type="term" value="C:gamma-tubulin complex"/>
    <property type="evidence" value="ECO:0007669"/>
    <property type="project" value="TreeGrafter"/>
</dbReference>
<evidence type="ECO:0000313" key="10">
    <source>
        <dbReference type="Proteomes" id="UP000480548"/>
    </source>
</evidence>
<feature type="domain" description="Gamma tubulin complex component protein N-terminal" evidence="8">
    <location>
        <begin position="307"/>
        <end position="662"/>
    </location>
</feature>
<dbReference type="AlphaFoldDB" id="A0A7C8K1Y4"/>
<comment type="similarity">
    <text evidence="2">Belongs to the TUBGCP family.</text>
</comment>
<feature type="region of interest" description="Disordered" evidence="6">
    <location>
        <begin position="453"/>
        <end position="472"/>
    </location>
</feature>
<dbReference type="PANTHER" id="PTHR19302:SF27">
    <property type="entry name" value="GAMMA-TUBULIN COMPLEX COMPONENT 4"/>
    <property type="match status" value="1"/>
</dbReference>
<dbReference type="GO" id="GO:0000278">
    <property type="term" value="P:mitotic cell cycle"/>
    <property type="evidence" value="ECO:0007669"/>
    <property type="project" value="TreeGrafter"/>
</dbReference>
<name>A0A7C8K1Y4_ORBOL</name>
<comment type="subcellular location">
    <subcellularLocation>
        <location evidence="1">Cytoplasm</location>
        <location evidence="1">Cytoskeleton</location>
        <location evidence="1">Microtubule organizing center</location>
    </subcellularLocation>
</comment>
<dbReference type="GO" id="GO:0000922">
    <property type="term" value="C:spindle pole"/>
    <property type="evidence" value="ECO:0007669"/>
    <property type="project" value="InterPro"/>
</dbReference>
<dbReference type="Pfam" id="PF17681">
    <property type="entry name" value="GCP_N_terminal"/>
    <property type="match status" value="1"/>
</dbReference>
<dbReference type="GO" id="GO:0031122">
    <property type="term" value="P:cytoplasmic microtubule organization"/>
    <property type="evidence" value="ECO:0007669"/>
    <property type="project" value="TreeGrafter"/>
</dbReference>
<evidence type="ECO:0000313" key="9">
    <source>
        <dbReference type="EMBL" id="KAF3132491.1"/>
    </source>
</evidence>
<dbReference type="GO" id="GO:0043015">
    <property type="term" value="F:gamma-tubulin binding"/>
    <property type="evidence" value="ECO:0007669"/>
    <property type="project" value="InterPro"/>
</dbReference>
<accession>A0A7C8K1Y4</accession>
<proteinExistence type="inferred from homology"/>
<dbReference type="GO" id="GO:0051321">
    <property type="term" value="P:meiotic cell cycle"/>
    <property type="evidence" value="ECO:0007669"/>
    <property type="project" value="TreeGrafter"/>
</dbReference>
<dbReference type="Proteomes" id="UP000480548">
    <property type="component" value="Unassembled WGS sequence"/>
</dbReference>
<evidence type="ECO:0000256" key="5">
    <source>
        <dbReference type="ARBA" id="ARBA00023212"/>
    </source>
</evidence>
<gene>
    <name evidence="9" type="ORF">TWF703_007287</name>
</gene>
<evidence type="ECO:0000256" key="6">
    <source>
        <dbReference type="SAM" id="MobiDB-lite"/>
    </source>
</evidence>
<feature type="domain" description="Gamma tubulin complex component C-terminal" evidence="7">
    <location>
        <begin position="669"/>
        <end position="1154"/>
    </location>
</feature>
<dbReference type="InterPro" id="IPR041470">
    <property type="entry name" value="GCP_N"/>
</dbReference>
<evidence type="ECO:0000259" key="8">
    <source>
        <dbReference type="Pfam" id="PF17681"/>
    </source>
</evidence>
<keyword evidence="3" id="KW-0963">Cytoplasm</keyword>
<evidence type="ECO:0000256" key="1">
    <source>
        <dbReference type="ARBA" id="ARBA00004267"/>
    </source>
</evidence>
<feature type="compositionally biased region" description="Polar residues" evidence="6">
    <location>
        <begin position="949"/>
        <end position="969"/>
    </location>
</feature>
<dbReference type="GO" id="GO:0051011">
    <property type="term" value="F:microtubule minus-end binding"/>
    <property type="evidence" value="ECO:0007669"/>
    <property type="project" value="TreeGrafter"/>
</dbReference>
<feature type="region of interest" description="Disordered" evidence="6">
    <location>
        <begin position="1110"/>
        <end position="1130"/>
    </location>
</feature>
<feature type="compositionally biased region" description="Basic and acidic residues" evidence="6">
    <location>
        <begin position="218"/>
        <end position="235"/>
    </location>
</feature>
<comment type="caution">
    <text evidence="9">The sequence shown here is derived from an EMBL/GenBank/DDBJ whole genome shotgun (WGS) entry which is preliminary data.</text>
</comment>
<dbReference type="GO" id="GO:0051225">
    <property type="term" value="P:spindle assembly"/>
    <property type="evidence" value="ECO:0007669"/>
    <property type="project" value="TreeGrafter"/>
</dbReference>
<organism evidence="9 10">
    <name type="scientific">Orbilia oligospora</name>
    <name type="common">Nematode-trapping fungus</name>
    <name type="synonym">Arthrobotrys oligospora</name>
    <dbReference type="NCBI Taxonomy" id="2813651"/>
    <lineage>
        <taxon>Eukaryota</taxon>
        <taxon>Fungi</taxon>
        <taxon>Dikarya</taxon>
        <taxon>Ascomycota</taxon>
        <taxon>Pezizomycotina</taxon>
        <taxon>Orbiliomycetes</taxon>
        <taxon>Orbiliales</taxon>
        <taxon>Orbiliaceae</taxon>
        <taxon>Orbilia</taxon>
    </lineage>
</organism>
<keyword evidence="4" id="KW-0493">Microtubule</keyword>
<keyword evidence="5" id="KW-0206">Cytoskeleton</keyword>
<dbReference type="Pfam" id="PF04130">
    <property type="entry name" value="GCP_C_terminal"/>
    <property type="match status" value="1"/>
</dbReference>
<evidence type="ECO:0008006" key="11">
    <source>
        <dbReference type="Google" id="ProtNLM"/>
    </source>
</evidence>
<feature type="region of interest" description="Disordered" evidence="6">
    <location>
        <begin position="210"/>
        <end position="235"/>
    </location>
</feature>
<sequence length="1162" mass="129339">MAGRPTRKTLRRLEIQFHKNSAPNIDGPLAYILRGLVTAIYWLFSWNKSTASPAPMSYQDLYSALSSENRAFLGKEIEEGELKEFGPKLSSLKTATIWAHRSTTLLDEDNIGIFERSRFYTASLATAPELDTLYVKNEVLRDSQDKVDACQIEQLGEQLGTTFCDEVSLVEYLGITHVRPEIPEDQIATLFDRKYGSDFSYHIDSDVSQSTAHSAPARAKDLSDRNGVSHDDKFKKLGRSISPNQLKTVVDGLTGVGSDHLPIIEVEGVRFREGQSDLVRTSLSVQRTRKEGGLKMKSTIAPAQYVGFRSRYLELDKVSRFRDKSALDSLRDAELPDNFPLVSPSERALLNDLASIGILHRRIRYSCDLITTHHPSTVARAVACGIINHLQKFRTQVTETERLILNHDDLLVGAYNIVPLAKIVALFSGWRRVLEYMEGLTKLMLFGETAGLRTQETEDGEEEEEDLEDDVEDIEDDDASEILTQRGVKGAKIIDRLREDMHTGYPSLEELVIELLNTAELAWLRQVSTWVLYGRLPTFGASDFMIREMATGEQDEEDDDVEETMLSLDFALSRSNIPKFVTPQTSSSILFVGRALHQIRRKGGLIKAGSKAAATVTSEKALLQEHLAILQDLKTPLSPVLFQAAISSIRDSLSMNTLQLLLPTEQILDVLHILREFYLLGRGEFAIGLVEQADESIRKRLTRPALFKSKTGTSLGAITVKDGEVGNVLKRTWAALYLRQAEEQHDDRLDRAREVLYLTLQTKDGSTVGGTPGTAPIKVPLIVKNLDKTAFGDLLLGVPISLGFNLTWPLELFLTPQDLEIYQYLFHYLLSIRRAQMKLQGLWQARRNTAVQGIATRRNKEELKGKRQILVKREKSQRLAWATANLCIFFLESLGIYFQGNVVDSGFGELEGLVGVGQSSAAGADTAIPGSPVTGRFGSFGRRGGHMGSISSRPKTPQSPRTPTLQSFASPIRTKFTAPGSPRTTKDGLSRRPETPNTPKLATEAEDEKKVTNPETLTLAHQRYLRSICQQTFITDTIFTNRLRTLLEMCEILGAHVTGLMRANEILDLVDADDSMAEDGLRELDRTCGEIRGVVGGLVRRLHEMDEERDRFEVTRKGQKANQKKGGESLRAGGAGGSFFEGAGIDKLLMKLDFATLNLGIQ</sequence>
<dbReference type="PANTHER" id="PTHR19302">
    <property type="entry name" value="GAMMA TUBULIN COMPLEX PROTEIN"/>
    <property type="match status" value="1"/>
</dbReference>
<evidence type="ECO:0000256" key="3">
    <source>
        <dbReference type="ARBA" id="ARBA00022490"/>
    </source>
</evidence>
<evidence type="ECO:0000256" key="2">
    <source>
        <dbReference type="ARBA" id="ARBA00010337"/>
    </source>
</evidence>
<evidence type="ECO:0000256" key="4">
    <source>
        <dbReference type="ARBA" id="ARBA00022701"/>
    </source>
</evidence>
<evidence type="ECO:0000259" key="7">
    <source>
        <dbReference type="Pfam" id="PF04130"/>
    </source>
</evidence>
<feature type="compositionally biased region" description="Acidic residues" evidence="6">
    <location>
        <begin position="457"/>
        <end position="472"/>
    </location>
</feature>
<dbReference type="Gene3D" id="1.20.120.1900">
    <property type="entry name" value="Gamma-tubulin complex, C-terminal domain"/>
    <property type="match status" value="1"/>
</dbReference>
<feature type="compositionally biased region" description="Basic and acidic residues" evidence="6">
    <location>
        <begin position="984"/>
        <end position="994"/>
    </location>
</feature>
<protein>
    <recommendedName>
        <fullName evidence="11">Spindle pole body component</fullName>
    </recommendedName>
</protein>
<dbReference type="InterPro" id="IPR042241">
    <property type="entry name" value="GCP_C_sf"/>
</dbReference>
<dbReference type="InterPro" id="IPR040457">
    <property type="entry name" value="GCP_C"/>
</dbReference>
<feature type="region of interest" description="Disordered" evidence="6">
    <location>
        <begin position="939"/>
        <end position="1012"/>
    </location>
</feature>
<dbReference type="GO" id="GO:0007020">
    <property type="term" value="P:microtubule nucleation"/>
    <property type="evidence" value="ECO:0007669"/>
    <property type="project" value="InterPro"/>
</dbReference>
<dbReference type="InterPro" id="IPR007259">
    <property type="entry name" value="GCP"/>
</dbReference>
<dbReference type="EMBL" id="WIQZ01000044">
    <property type="protein sequence ID" value="KAF3132491.1"/>
    <property type="molecule type" value="Genomic_DNA"/>
</dbReference>
<reference evidence="9 10" key="1">
    <citation type="submission" date="2019-06" db="EMBL/GenBank/DDBJ databases">
        <authorList>
            <person name="Palmer J.M."/>
        </authorList>
    </citation>
    <scope>NUCLEOTIDE SEQUENCE [LARGE SCALE GENOMIC DNA]</scope>
    <source>
        <strain evidence="9 10">TWF703</strain>
    </source>
</reference>
<dbReference type="GO" id="GO:0044732">
    <property type="term" value="C:mitotic spindle pole body"/>
    <property type="evidence" value="ECO:0007669"/>
    <property type="project" value="TreeGrafter"/>
</dbReference>
<dbReference type="GO" id="GO:0005874">
    <property type="term" value="C:microtubule"/>
    <property type="evidence" value="ECO:0007669"/>
    <property type="project" value="UniProtKB-KW"/>
</dbReference>